<keyword evidence="26" id="KW-1185">Reference proteome</keyword>
<keyword evidence="8" id="KW-0808">Transferase</keyword>
<evidence type="ECO:0000256" key="12">
    <source>
        <dbReference type="ARBA" id="ARBA00022968"/>
    </source>
</evidence>
<evidence type="ECO:0000256" key="4">
    <source>
        <dbReference type="ARBA" id="ARBA00006462"/>
    </source>
</evidence>
<feature type="domain" description="Fringe-like glycosyltransferase" evidence="24">
    <location>
        <begin position="101"/>
        <end position="261"/>
    </location>
</feature>
<comment type="subcellular location">
    <subcellularLocation>
        <location evidence="2">Membrane</location>
        <topology evidence="2">Single-pass type II membrane protein</topology>
    </subcellularLocation>
</comment>
<keyword evidence="10" id="KW-0479">Metal-binding</keyword>
<comment type="function">
    <text evidence="22">Glycosyltransferase that generates the core 1 O-glycan Gal-beta1-3GalNAc-alpha1-Ser/Thr (T antigen), which is a precursor for many extended O-glycans in glycoproteins.</text>
</comment>
<evidence type="ECO:0000256" key="11">
    <source>
        <dbReference type="ARBA" id="ARBA00022741"/>
    </source>
</evidence>
<protein>
    <recommendedName>
        <fullName evidence="18">Glycoprotein-N-acetylgalactosamine 3-beta-galactosyltransferase 1</fullName>
        <ecNumber evidence="6">2.4.1.122</ecNumber>
    </recommendedName>
    <alternativeName>
        <fullName evidence="20">Core 1 O-glycan T-synthase</fullName>
    </alternativeName>
    <alternativeName>
        <fullName evidence="21">Core 1 UDP-galactose:N-acetylgalactosamine-alpha-R beta 1,3-galactosyltransferase 1</fullName>
    </alternativeName>
    <alternativeName>
        <fullName evidence="19">Core 1 beta1,3-galactosyltransferase 1</fullName>
    </alternativeName>
</protein>
<evidence type="ECO:0000256" key="16">
    <source>
        <dbReference type="ARBA" id="ARBA00023180"/>
    </source>
</evidence>
<dbReference type="PANTHER" id="PTHR23033:SF14">
    <property type="entry name" value="GLYCOPROTEIN-N-ACETYLGALACTOSAMINE 3-BETA-GALACTOSYLTRANSFERASE 1-RELATED"/>
    <property type="match status" value="1"/>
</dbReference>
<evidence type="ECO:0000256" key="10">
    <source>
        <dbReference type="ARBA" id="ARBA00022723"/>
    </source>
</evidence>
<comment type="cofactor">
    <cofactor evidence="1">
        <name>Mn(2+)</name>
        <dbReference type="ChEBI" id="CHEBI:29035"/>
    </cofactor>
</comment>
<gene>
    <name evidence="25" type="ORF">JTE90_005593</name>
</gene>
<evidence type="ECO:0000256" key="18">
    <source>
        <dbReference type="ARBA" id="ARBA00040898"/>
    </source>
</evidence>
<dbReference type="Proteomes" id="UP000827092">
    <property type="component" value="Unassembled WGS sequence"/>
</dbReference>
<dbReference type="InterPro" id="IPR026050">
    <property type="entry name" value="C1GALT1/C1GALT1_chp1"/>
</dbReference>
<evidence type="ECO:0000256" key="8">
    <source>
        <dbReference type="ARBA" id="ARBA00022679"/>
    </source>
</evidence>
<accession>A0AAV6VB46</accession>
<evidence type="ECO:0000256" key="23">
    <source>
        <dbReference type="SAM" id="Phobius"/>
    </source>
</evidence>
<evidence type="ECO:0000256" key="1">
    <source>
        <dbReference type="ARBA" id="ARBA00001936"/>
    </source>
</evidence>
<dbReference type="Gene3D" id="3.90.550.50">
    <property type="match status" value="1"/>
</dbReference>
<comment type="similarity">
    <text evidence="4">Belongs to the glycosyltransferase 31 family. Beta3-Gal-T subfamily.</text>
</comment>
<dbReference type="EC" id="2.4.1.122" evidence="6"/>
<comment type="subunit">
    <text evidence="5">Homodimer; disulfide-linked.</text>
</comment>
<dbReference type="GO" id="GO:0030145">
    <property type="term" value="F:manganese ion binding"/>
    <property type="evidence" value="ECO:0007669"/>
    <property type="project" value="UniProtKB-ARBA"/>
</dbReference>
<organism evidence="25 26">
    <name type="scientific">Oedothorax gibbosus</name>
    <dbReference type="NCBI Taxonomy" id="931172"/>
    <lineage>
        <taxon>Eukaryota</taxon>
        <taxon>Metazoa</taxon>
        <taxon>Ecdysozoa</taxon>
        <taxon>Arthropoda</taxon>
        <taxon>Chelicerata</taxon>
        <taxon>Arachnida</taxon>
        <taxon>Araneae</taxon>
        <taxon>Araneomorphae</taxon>
        <taxon>Entelegynae</taxon>
        <taxon>Araneoidea</taxon>
        <taxon>Linyphiidae</taxon>
        <taxon>Erigoninae</taxon>
        <taxon>Oedothorax</taxon>
    </lineage>
</organism>
<evidence type="ECO:0000256" key="19">
    <source>
        <dbReference type="ARBA" id="ARBA00041226"/>
    </source>
</evidence>
<evidence type="ECO:0000313" key="26">
    <source>
        <dbReference type="Proteomes" id="UP000827092"/>
    </source>
</evidence>
<keyword evidence="12" id="KW-0735">Signal-anchor</keyword>
<keyword evidence="17" id="KW-0464">Manganese</keyword>
<keyword evidence="11" id="KW-0547">Nucleotide-binding</keyword>
<keyword evidence="16" id="KW-0325">Glycoprotein</keyword>
<keyword evidence="13 23" id="KW-1133">Transmembrane helix</keyword>
<evidence type="ECO:0000256" key="22">
    <source>
        <dbReference type="ARBA" id="ARBA00059245"/>
    </source>
</evidence>
<dbReference type="GO" id="GO:0000166">
    <property type="term" value="F:nucleotide binding"/>
    <property type="evidence" value="ECO:0007669"/>
    <property type="project" value="UniProtKB-KW"/>
</dbReference>
<evidence type="ECO:0000313" key="25">
    <source>
        <dbReference type="EMBL" id="KAG8193247.1"/>
    </source>
</evidence>
<evidence type="ECO:0000256" key="21">
    <source>
        <dbReference type="ARBA" id="ARBA00043065"/>
    </source>
</evidence>
<evidence type="ECO:0000256" key="9">
    <source>
        <dbReference type="ARBA" id="ARBA00022692"/>
    </source>
</evidence>
<dbReference type="AlphaFoldDB" id="A0AAV6VB46"/>
<evidence type="ECO:0000256" key="5">
    <source>
        <dbReference type="ARBA" id="ARBA00011748"/>
    </source>
</evidence>
<dbReference type="GO" id="GO:0016020">
    <property type="term" value="C:membrane"/>
    <property type="evidence" value="ECO:0007669"/>
    <property type="project" value="UniProtKB-SubCell"/>
</dbReference>
<keyword evidence="14 23" id="KW-0472">Membrane</keyword>
<evidence type="ECO:0000256" key="2">
    <source>
        <dbReference type="ARBA" id="ARBA00004606"/>
    </source>
</evidence>
<dbReference type="FunFam" id="3.90.550.50:FF:000017">
    <property type="entry name" value="Glycoprotein-N-acetylgalactosamine 3-beta-galactosyltransferase 1"/>
    <property type="match status" value="1"/>
</dbReference>
<feature type="transmembrane region" description="Helical" evidence="23">
    <location>
        <begin position="45"/>
        <end position="64"/>
    </location>
</feature>
<dbReference type="EMBL" id="JAFNEN010000127">
    <property type="protein sequence ID" value="KAG8193247.1"/>
    <property type="molecule type" value="Genomic_DNA"/>
</dbReference>
<evidence type="ECO:0000256" key="7">
    <source>
        <dbReference type="ARBA" id="ARBA00022676"/>
    </source>
</evidence>
<name>A0AAV6VB46_9ARAC</name>
<proteinExistence type="inferred from homology"/>
<keyword evidence="7" id="KW-0328">Glycosyltransferase</keyword>
<sequence>MSPTGDSSIFSFTNFNILGIHISLQQKMWTIYAKSMTHRSLSFPFYLILWIGIIFGFGFAYIWMSATASKRTNGFSNAVGAKVHYTVDRSVAEDYYNKVRILCWVVTNPKNHKTKARVIKQTWGSRCNTLLFISTEKTNKLPTIALNANDMWKTTIDVLSYIHDNYIDSADWFLKADDENFIVLENVRLLLKPYNPDKPLYFGRKYKKHVEQGYMSSGAGYVLSREAVKLFVEVALRDPKKCNQGIALDDVELGSCLSNVGVLAGDSHDILGKQRFFPFQPEVHMTEEYLVQLPWFLDYINTNASNALETDCCSQTTISFSYVPPDIIDSVCRWGGSWRGWHSRRCRLVESIDELEDEVVLVAVDGHQGAGEVAG</sequence>
<evidence type="ECO:0000256" key="3">
    <source>
        <dbReference type="ARBA" id="ARBA00004922"/>
    </source>
</evidence>
<comment type="caution">
    <text evidence="25">The sequence shown here is derived from an EMBL/GenBank/DDBJ whole genome shotgun (WGS) entry which is preliminary data.</text>
</comment>
<evidence type="ECO:0000256" key="17">
    <source>
        <dbReference type="ARBA" id="ARBA00023211"/>
    </source>
</evidence>
<evidence type="ECO:0000256" key="13">
    <source>
        <dbReference type="ARBA" id="ARBA00022989"/>
    </source>
</evidence>
<evidence type="ECO:0000259" key="24">
    <source>
        <dbReference type="Pfam" id="PF02434"/>
    </source>
</evidence>
<dbReference type="PANTHER" id="PTHR23033">
    <property type="entry name" value="BETA1,3-GALACTOSYLTRANSFERASE"/>
    <property type="match status" value="1"/>
</dbReference>
<reference evidence="25 26" key="1">
    <citation type="journal article" date="2022" name="Nat. Ecol. Evol.">
        <title>A masculinizing supergene underlies an exaggerated male reproductive morph in a spider.</title>
        <authorList>
            <person name="Hendrickx F."/>
            <person name="De Corte Z."/>
            <person name="Sonet G."/>
            <person name="Van Belleghem S.M."/>
            <person name="Kostlbacher S."/>
            <person name="Vangestel C."/>
        </authorList>
    </citation>
    <scope>NUCLEOTIDE SEQUENCE [LARGE SCALE GENOMIC DNA]</scope>
    <source>
        <strain evidence="25">W744_W776</strain>
    </source>
</reference>
<keyword evidence="9 23" id="KW-0812">Transmembrane</keyword>
<evidence type="ECO:0000256" key="14">
    <source>
        <dbReference type="ARBA" id="ARBA00023136"/>
    </source>
</evidence>
<dbReference type="GO" id="GO:0016263">
    <property type="term" value="F:glycoprotein-N-acetylgalactosamine 3-beta-galactosyltransferase activity"/>
    <property type="evidence" value="ECO:0007669"/>
    <property type="project" value="UniProtKB-EC"/>
</dbReference>
<evidence type="ECO:0000256" key="20">
    <source>
        <dbReference type="ARBA" id="ARBA00042009"/>
    </source>
</evidence>
<evidence type="ECO:0000256" key="15">
    <source>
        <dbReference type="ARBA" id="ARBA00023157"/>
    </source>
</evidence>
<keyword evidence="15" id="KW-1015">Disulfide bond</keyword>
<evidence type="ECO:0000256" key="6">
    <source>
        <dbReference type="ARBA" id="ARBA00012557"/>
    </source>
</evidence>
<comment type="pathway">
    <text evidence="3">Protein modification; protein glycosylation.</text>
</comment>
<dbReference type="InterPro" id="IPR003378">
    <property type="entry name" value="Fringe-like_glycosylTrfase"/>
</dbReference>
<dbReference type="Pfam" id="PF02434">
    <property type="entry name" value="Fringe"/>
    <property type="match status" value="1"/>
</dbReference>